<keyword evidence="3" id="KW-1003">Cell membrane</keyword>
<evidence type="ECO:0000256" key="9">
    <source>
        <dbReference type="SAM" id="Phobius"/>
    </source>
</evidence>
<dbReference type="InterPro" id="IPR001851">
    <property type="entry name" value="ABC_transp_permease"/>
</dbReference>
<evidence type="ECO:0000256" key="6">
    <source>
        <dbReference type="ARBA" id="ARBA00022989"/>
    </source>
</evidence>
<dbReference type="AlphaFoldDB" id="A0A382RC38"/>
<evidence type="ECO:0000256" key="4">
    <source>
        <dbReference type="ARBA" id="ARBA00022692"/>
    </source>
</evidence>
<feature type="transmembrane region" description="Helical" evidence="9">
    <location>
        <begin position="71"/>
        <end position="93"/>
    </location>
</feature>
<comment type="similarity">
    <text evidence="8">Belongs to the binding-protein-dependent transport system permease family. LivHM subfamily.</text>
</comment>
<proteinExistence type="inferred from homology"/>
<keyword evidence="6 9" id="KW-1133">Transmembrane helix</keyword>
<evidence type="ECO:0000256" key="1">
    <source>
        <dbReference type="ARBA" id="ARBA00004651"/>
    </source>
</evidence>
<dbReference type="GO" id="GO:0005886">
    <property type="term" value="C:plasma membrane"/>
    <property type="evidence" value="ECO:0007669"/>
    <property type="project" value="UniProtKB-SubCell"/>
</dbReference>
<dbReference type="GO" id="GO:0022857">
    <property type="term" value="F:transmembrane transporter activity"/>
    <property type="evidence" value="ECO:0007669"/>
    <property type="project" value="InterPro"/>
</dbReference>
<evidence type="ECO:0000256" key="2">
    <source>
        <dbReference type="ARBA" id="ARBA00022448"/>
    </source>
</evidence>
<dbReference type="GO" id="GO:0006865">
    <property type="term" value="P:amino acid transport"/>
    <property type="evidence" value="ECO:0007669"/>
    <property type="project" value="UniProtKB-KW"/>
</dbReference>
<feature type="transmembrane region" description="Helical" evidence="9">
    <location>
        <begin position="12"/>
        <end position="37"/>
    </location>
</feature>
<dbReference type="Pfam" id="PF02653">
    <property type="entry name" value="BPD_transp_2"/>
    <property type="match status" value="1"/>
</dbReference>
<feature type="transmembrane region" description="Helical" evidence="9">
    <location>
        <begin position="99"/>
        <end position="120"/>
    </location>
</feature>
<feature type="transmembrane region" description="Helical" evidence="9">
    <location>
        <begin position="43"/>
        <end position="64"/>
    </location>
</feature>
<comment type="subcellular location">
    <subcellularLocation>
        <location evidence="1">Cell membrane</location>
        <topology evidence="1">Multi-pass membrane protein</topology>
    </subcellularLocation>
</comment>
<name>A0A382RC38_9ZZZZ</name>
<dbReference type="PANTHER" id="PTHR11795:SF451">
    <property type="entry name" value="ABC TRANSPORTER PERMEASE PROTEIN"/>
    <property type="match status" value="1"/>
</dbReference>
<gene>
    <name evidence="10" type="ORF">METZ01_LOCUS347619</name>
</gene>
<keyword evidence="2" id="KW-0813">Transport</keyword>
<evidence type="ECO:0000256" key="7">
    <source>
        <dbReference type="ARBA" id="ARBA00023136"/>
    </source>
</evidence>
<sequence>MEILASTFFDLGVNLQLVVSGLALGAIYSVVALGFVLVEKSTAVLNLAVGEFLMLGSYFGVAFFMERQTNFFIGTLVITIVMALFGLVIHYGIMRPMVGQGFFAIVLATIGIATVIRAVVQMRFGPLEKGNLTALPTGTIEVAGTNVRWVD</sequence>
<evidence type="ECO:0000256" key="8">
    <source>
        <dbReference type="ARBA" id="ARBA00037998"/>
    </source>
</evidence>
<evidence type="ECO:0000256" key="3">
    <source>
        <dbReference type="ARBA" id="ARBA00022475"/>
    </source>
</evidence>
<evidence type="ECO:0000313" key="10">
    <source>
        <dbReference type="EMBL" id="SVC94765.1"/>
    </source>
</evidence>
<evidence type="ECO:0000256" key="5">
    <source>
        <dbReference type="ARBA" id="ARBA00022970"/>
    </source>
</evidence>
<dbReference type="PANTHER" id="PTHR11795">
    <property type="entry name" value="BRANCHED-CHAIN AMINO ACID TRANSPORT SYSTEM PERMEASE PROTEIN LIVH"/>
    <property type="match status" value="1"/>
</dbReference>
<keyword evidence="4 9" id="KW-0812">Transmembrane</keyword>
<organism evidence="10">
    <name type="scientific">marine metagenome</name>
    <dbReference type="NCBI Taxonomy" id="408172"/>
    <lineage>
        <taxon>unclassified sequences</taxon>
        <taxon>metagenomes</taxon>
        <taxon>ecological metagenomes</taxon>
    </lineage>
</organism>
<dbReference type="InterPro" id="IPR052157">
    <property type="entry name" value="BCAA_transport_permease"/>
</dbReference>
<keyword evidence="7 9" id="KW-0472">Membrane</keyword>
<keyword evidence="5" id="KW-0029">Amino-acid transport</keyword>
<protein>
    <recommendedName>
        <fullName evidence="11">Branched-chain amino acid ABC transporter permease</fullName>
    </recommendedName>
</protein>
<feature type="non-terminal residue" evidence="10">
    <location>
        <position position="151"/>
    </location>
</feature>
<dbReference type="EMBL" id="UINC01120341">
    <property type="protein sequence ID" value="SVC94765.1"/>
    <property type="molecule type" value="Genomic_DNA"/>
</dbReference>
<evidence type="ECO:0008006" key="11">
    <source>
        <dbReference type="Google" id="ProtNLM"/>
    </source>
</evidence>
<reference evidence="10" key="1">
    <citation type="submission" date="2018-05" db="EMBL/GenBank/DDBJ databases">
        <authorList>
            <person name="Lanie J.A."/>
            <person name="Ng W.-L."/>
            <person name="Kazmierczak K.M."/>
            <person name="Andrzejewski T.M."/>
            <person name="Davidsen T.M."/>
            <person name="Wayne K.J."/>
            <person name="Tettelin H."/>
            <person name="Glass J.I."/>
            <person name="Rusch D."/>
            <person name="Podicherti R."/>
            <person name="Tsui H.-C.T."/>
            <person name="Winkler M.E."/>
        </authorList>
    </citation>
    <scope>NUCLEOTIDE SEQUENCE</scope>
</reference>
<accession>A0A382RC38</accession>